<evidence type="ECO:0000313" key="2">
    <source>
        <dbReference type="EMBL" id="PXW71643.1"/>
    </source>
</evidence>
<dbReference type="Pfam" id="PF00561">
    <property type="entry name" value="Abhydrolase_1"/>
    <property type="match status" value="1"/>
</dbReference>
<reference evidence="2 3" key="1">
    <citation type="submission" date="2018-05" db="EMBL/GenBank/DDBJ databases">
        <title>Genomic Encyclopedia of Type Strains, Phase IV (KMG-IV): sequencing the most valuable type-strain genomes for metagenomic binning, comparative biology and taxonomic classification.</title>
        <authorList>
            <person name="Goeker M."/>
        </authorList>
    </citation>
    <scope>NUCLEOTIDE SEQUENCE [LARGE SCALE GENOMIC DNA]</scope>
    <source>
        <strain evidence="2 3">DSM 3183</strain>
    </source>
</reference>
<gene>
    <name evidence="2" type="ORF">C7451_11287</name>
</gene>
<accession>A0A2V3UTX9</accession>
<dbReference type="PANTHER" id="PTHR43194:SF2">
    <property type="entry name" value="PEROXISOMAL MEMBRANE PROTEIN LPX1"/>
    <property type="match status" value="1"/>
</dbReference>
<feature type="domain" description="AB hydrolase-1" evidence="1">
    <location>
        <begin position="31"/>
        <end position="120"/>
    </location>
</feature>
<dbReference type="RefSeq" id="WP_110299773.1">
    <property type="nucleotide sequence ID" value="NZ_QJJM01000012.1"/>
</dbReference>
<sequence>MTATIPSITTTRIRSFDGTPLAVHETGEGRPLLLLHGLFSSAETNWIKFGHAARLAAAGYRVVMPDLRAHGQSAAPHDPAAYPHDVLVDDALSLIDTLGLDDFDLGGFSLGARTTAKLLAAGVTPGKAILAGMGWQGLTGWTRRRDFFVTAIDRRDEVKRGDPHFMAVAFMKTQGIDPVAARLLLDSFGVVDTDALVARDVPVLVVCGADDQDNGSAPELARQLKNATYREIKGTHMSSVLEPALAEEMVSFLTT</sequence>
<dbReference type="InterPro" id="IPR029058">
    <property type="entry name" value="AB_hydrolase_fold"/>
</dbReference>
<dbReference type="Gene3D" id="3.40.50.1820">
    <property type="entry name" value="alpha/beta hydrolase"/>
    <property type="match status" value="1"/>
</dbReference>
<comment type="caution">
    <text evidence="2">The sequence shown here is derived from an EMBL/GenBank/DDBJ whole genome shotgun (WGS) entry which is preliminary data.</text>
</comment>
<dbReference type="PANTHER" id="PTHR43194">
    <property type="entry name" value="HYDROLASE ALPHA/BETA FOLD FAMILY"/>
    <property type="match status" value="1"/>
</dbReference>
<proteinExistence type="predicted"/>
<protein>
    <submittedName>
        <fullName evidence="2">Pimeloyl-ACP methyl ester carboxylesterase</fullName>
    </submittedName>
</protein>
<dbReference type="Proteomes" id="UP000248014">
    <property type="component" value="Unassembled WGS sequence"/>
</dbReference>
<dbReference type="AlphaFoldDB" id="A0A2V3UTX9"/>
<dbReference type="SUPFAM" id="SSF53474">
    <property type="entry name" value="alpha/beta-Hydrolases"/>
    <property type="match status" value="1"/>
</dbReference>
<name>A0A2V3UTX9_9SPHN</name>
<organism evidence="2 3">
    <name type="scientific">Blastomonas natatoria</name>
    <dbReference type="NCBI Taxonomy" id="34015"/>
    <lineage>
        <taxon>Bacteria</taxon>
        <taxon>Pseudomonadati</taxon>
        <taxon>Pseudomonadota</taxon>
        <taxon>Alphaproteobacteria</taxon>
        <taxon>Sphingomonadales</taxon>
        <taxon>Sphingomonadaceae</taxon>
        <taxon>Blastomonas</taxon>
    </lineage>
</organism>
<evidence type="ECO:0000313" key="3">
    <source>
        <dbReference type="Proteomes" id="UP000248014"/>
    </source>
</evidence>
<dbReference type="EMBL" id="QJJM01000012">
    <property type="protein sequence ID" value="PXW71643.1"/>
    <property type="molecule type" value="Genomic_DNA"/>
</dbReference>
<dbReference type="InterPro" id="IPR000073">
    <property type="entry name" value="AB_hydrolase_1"/>
</dbReference>
<dbReference type="OrthoDB" id="9804723at2"/>
<dbReference type="InterPro" id="IPR050228">
    <property type="entry name" value="Carboxylesterase_BioH"/>
</dbReference>
<keyword evidence="3" id="KW-1185">Reference proteome</keyword>
<evidence type="ECO:0000259" key="1">
    <source>
        <dbReference type="Pfam" id="PF00561"/>
    </source>
</evidence>